<sequence length="175" mass="19047">MDRQASADHPVTRDGAGHDAILSQRDTGVMEQSTEVEIHASPERVWEVLSDVERWPEWTETVTTVTRLDAESLGLGSRVRVEQPRLPPTEYVVTELDPGAGFTWVATGPGVRTTARHRIVAGTGAGAGGSVRVRLTVRQAGPLGTVMGRLFFKRLTERYLATEAAGLKARCEATR</sequence>
<dbReference type="AlphaFoldDB" id="A0A512T594"/>
<reference evidence="2 3" key="1">
    <citation type="submission" date="2019-07" db="EMBL/GenBank/DDBJ databases">
        <title>Whole genome shotgun sequence of Knoellia locipacati NBRC 109775.</title>
        <authorList>
            <person name="Hosoyama A."/>
            <person name="Uohara A."/>
            <person name="Ohji S."/>
            <person name="Ichikawa N."/>
        </authorList>
    </citation>
    <scope>NUCLEOTIDE SEQUENCE [LARGE SCALE GENOMIC DNA]</scope>
    <source>
        <strain evidence="2 3">NBRC 109775</strain>
    </source>
</reference>
<name>A0A512T594_9MICO</name>
<evidence type="ECO:0000313" key="2">
    <source>
        <dbReference type="EMBL" id="GEQ15353.1"/>
    </source>
</evidence>
<dbReference type="PANTHER" id="PTHR39683">
    <property type="entry name" value="CONSERVED PROTEIN TB16.3"/>
    <property type="match status" value="1"/>
</dbReference>
<dbReference type="Proteomes" id="UP000321793">
    <property type="component" value="Unassembled WGS sequence"/>
</dbReference>
<evidence type="ECO:0008006" key="4">
    <source>
        <dbReference type="Google" id="ProtNLM"/>
    </source>
</evidence>
<feature type="region of interest" description="Disordered" evidence="1">
    <location>
        <begin position="1"/>
        <end position="29"/>
    </location>
</feature>
<comment type="caution">
    <text evidence="2">The sequence shown here is derived from an EMBL/GenBank/DDBJ whole genome shotgun (WGS) entry which is preliminary data.</text>
</comment>
<dbReference type="EMBL" id="BKBA01000017">
    <property type="protein sequence ID" value="GEQ15353.1"/>
    <property type="molecule type" value="Genomic_DNA"/>
</dbReference>
<gene>
    <name evidence="2" type="ORF">KLO01_34000</name>
</gene>
<keyword evidence="3" id="KW-1185">Reference proteome</keyword>
<evidence type="ECO:0000256" key="1">
    <source>
        <dbReference type="SAM" id="MobiDB-lite"/>
    </source>
</evidence>
<accession>A0A512T594</accession>
<dbReference type="Pfam" id="PF10604">
    <property type="entry name" value="Polyketide_cyc2"/>
    <property type="match status" value="1"/>
</dbReference>
<proteinExistence type="predicted"/>
<dbReference type="InterPro" id="IPR023393">
    <property type="entry name" value="START-like_dom_sf"/>
</dbReference>
<evidence type="ECO:0000313" key="3">
    <source>
        <dbReference type="Proteomes" id="UP000321793"/>
    </source>
</evidence>
<dbReference type="Gene3D" id="3.30.530.20">
    <property type="match status" value="1"/>
</dbReference>
<organism evidence="2 3">
    <name type="scientific">Knoellia locipacati</name>
    <dbReference type="NCBI Taxonomy" id="882824"/>
    <lineage>
        <taxon>Bacteria</taxon>
        <taxon>Bacillati</taxon>
        <taxon>Actinomycetota</taxon>
        <taxon>Actinomycetes</taxon>
        <taxon>Micrococcales</taxon>
        <taxon>Intrasporangiaceae</taxon>
        <taxon>Knoellia</taxon>
    </lineage>
</organism>
<feature type="compositionally biased region" description="Basic and acidic residues" evidence="1">
    <location>
        <begin position="1"/>
        <end position="17"/>
    </location>
</feature>
<dbReference type="InterPro" id="IPR019587">
    <property type="entry name" value="Polyketide_cyclase/dehydratase"/>
</dbReference>
<dbReference type="PANTHER" id="PTHR39683:SF4">
    <property type="entry name" value="COENZYME Q-BINDING PROTEIN COQ10 START DOMAIN-CONTAINING PROTEIN"/>
    <property type="match status" value="1"/>
</dbReference>
<protein>
    <recommendedName>
        <fullName evidence="4">Polyketide cyclase</fullName>
    </recommendedName>
</protein>
<dbReference type="SUPFAM" id="SSF55961">
    <property type="entry name" value="Bet v1-like"/>
    <property type="match status" value="1"/>
</dbReference>